<protein>
    <submittedName>
        <fullName evidence="4">C6 transcription factor</fullName>
    </submittedName>
</protein>
<keyword evidence="5" id="KW-1185">Reference proteome</keyword>
<evidence type="ECO:0000313" key="4">
    <source>
        <dbReference type="EMBL" id="KAL3418142.1"/>
    </source>
</evidence>
<keyword evidence="1" id="KW-0539">Nucleus</keyword>
<dbReference type="Pfam" id="PF04082">
    <property type="entry name" value="Fungal_trans"/>
    <property type="match status" value="1"/>
</dbReference>
<evidence type="ECO:0000256" key="1">
    <source>
        <dbReference type="ARBA" id="ARBA00023242"/>
    </source>
</evidence>
<dbReference type="PANTHER" id="PTHR46910:SF8">
    <property type="entry name" value="ZN(II)2CYS6 TRANSCRIPTION FACTOR (EUROFUNG)"/>
    <property type="match status" value="1"/>
</dbReference>
<dbReference type="SMART" id="SM00906">
    <property type="entry name" value="Fungal_trans"/>
    <property type="match status" value="1"/>
</dbReference>
<dbReference type="Proteomes" id="UP001629113">
    <property type="component" value="Unassembled WGS sequence"/>
</dbReference>
<feature type="compositionally biased region" description="Polar residues" evidence="2">
    <location>
        <begin position="61"/>
        <end position="76"/>
    </location>
</feature>
<feature type="region of interest" description="Disordered" evidence="2">
    <location>
        <begin position="1"/>
        <end position="93"/>
    </location>
</feature>
<feature type="domain" description="Xylanolytic transcriptional activator regulatory" evidence="3">
    <location>
        <begin position="278"/>
        <end position="350"/>
    </location>
</feature>
<dbReference type="EMBL" id="JBFCZG010000009">
    <property type="protein sequence ID" value="KAL3418142.1"/>
    <property type="molecule type" value="Genomic_DNA"/>
</dbReference>
<accession>A0ABR4P491</accession>
<feature type="compositionally biased region" description="Polar residues" evidence="2">
    <location>
        <begin position="608"/>
        <end position="632"/>
    </location>
</feature>
<evidence type="ECO:0000313" key="5">
    <source>
        <dbReference type="Proteomes" id="UP001629113"/>
    </source>
</evidence>
<comment type="caution">
    <text evidence="4">The sequence shown here is derived from an EMBL/GenBank/DDBJ whole genome shotgun (WGS) entry which is preliminary data.</text>
</comment>
<feature type="compositionally biased region" description="Polar residues" evidence="2">
    <location>
        <begin position="1"/>
        <end position="14"/>
    </location>
</feature>
<evidence type="ECO:0000256" key="2">
    <source>
        <dbReference type="SAM" id="MobiDB-lite"/>
    </source>
</evidence>
<dbReference type="InterPro" id="IPR050987">
    <property type="entry name" value="AtrR-like"/>
</dbReference>
<evidence type="ECO:0000259" key="3">
    <source>
        <dbReference type="SMART" id="SM00906"/>
    </source>
</evidence>
<organism evidence="4 5">
    <name type="scientific">Phlyctema vagabunda</name>
    <dbReference type="NCBI Taxonomy" id="108571"/>
    <lineage>
        <taxon>Eukaryota</taxon>
        <taxon>Fungi</taxon>
        <taxon>Dikarya</taxon>
        <taxon>Ascomycota</taxon>
        <taxon>Pezizomycotina</taxon>
        <taxon>Leotiomycetes</taxon>
        <taxon>Helotiales</taxon>
        <taxon>Dermateaceae</taxon>
        <taxon>Phlyctema</taxon>
    </lineage>
</organism>
<proteinExistence type="predicted"/>
<dbReference type="InterPro" id="IPR007219">
    <property type="entry name" value="XnlR_reg_dom"/>
</dbReference>
<name>A0ABR4P491_9HELO</name>
<dbReference type="CDD" id="cd12148">
    <property type="entry name" value="fungal_TF_MHR"/>
    <property type="match status" value="1"/>
</dbReference>
<reference evidence="4 5" key="1">
    <citation type="submission" date="2024-06" db="EMBL/GenBank/DDBJ databases">
        <title>Complete genome of Phlyctema vagabunda strain 19-DSS-EL-015.</title>
        <authorList>
            <person name="Fiorenzani C."/>
        </authorList>
    </citation>
    <scope>NUCLEOTIDE SEQUENCE [LARGE SCALE GENOMIC DNA]</scope>
    <source>
        <strain evidence="4 5">19-DSS-EL-015</strain>
    </source>
</reference>
<feature type="compositionally biased region" description="Basic and acidic residues" evidence="2">
    <location>
        <begin position="47"/>
        <end position="57"/>
    </location>
</feature>
<feature type="region of interest" description="Disordered" evidence="2">
    <location>
        <begin position="597"/>
        <end position="637"/>
    </location>
</feature>
<gene>
    <name evidence="4" type="ORF">PVAG01_09857</name>
</gene>
<dbReference type="PANTHER" id="PTHR46910">
    <property type="entry name" value="TRANSCRIPTION FACTOR PDR1"/>
    <property type="match status" value="1"/>
</dbReference>
<sequence length="676" mass="75305">MECRTSTGPTTTNLRSRRRTDSTPAAATNVLGVDRRDSASPHPNRSSPHDISQETERAATTWVTSNPSDASGSQASPRPPNPRHESSNLPGFDGDSALAITRKIFKFQRAPAFKDRATFAIPGGGCRDTNGTNSSNNVPAPLIAVSEIIGIQLPSYDVCNRLLETYFSTVHWFSLVVYEPKFRPRYSGIVGSGLASRNDRGFLLLLVMVLIMGCWYSPKQGIADLESSELDIDSLRNELLTVVQRDFMELMDEDSLEFVQLCTLLGSFYLYHGKPRSSFSILGAATKTAQAMDLHRDSEARWSFEDTEERKRVWWTIYTWDRFATVTYGRPLGINDKDCNVSMPADVLENIHFDPQLNPTQICLSAYQYKLNLVYRIASPLFENIYGIRTSQNLELFSQLPAMVATANQALLEWQHDLPPHLCYDQLNDLTSQSSPQEKAHSLQALSLQLTYDNIMIVLHRPLLAGRGPIGQSIPPEISTPNSDDMREVSFKRCLNSALRISNLQRKKNLFLLARTTHLVSFLGMNIFTASVVLFICALSDTLSDTSQEAKRGLKRTLQMQKALSNHASLSMQCSVILEDLVQLILTKEMEEMLDDQTGGDENMYDPSISSEQQAQNSVNQVQGSHDGSNANPGLASGVFDPLDDSFANPDGSHFSQSLRTLQRGMQSIYLSPRIL</sequence>